<organism evidence="5 6">
    <name type="scientific">Vibrio ishigakensis</name>
    <dbReference type="NCBI Taxonomy" id="1481914"/>
    <lineage>
        <taxon>Bacteria</taxon>
        <taxon>Pseudomonadati</taxon>
        <taxon>Pseudomonadota</taxon>
        <taxon>Gammaproteobacteria</taxon>
        <taxon>Vibrionales</taxon>
        <taxon>Vibrionaceae</taxon>
        <taxon>Vibrio</taxon>
    </lineage>
</organism>
<dbReference type="GO" id="GO:0005829">
    <property type="term" value="C:cytosol"/>
    <property type="evidence" value="ECO:0007669"/>
    <property type="project" value="TreeGrafter"/>
</dbReference>
<reference evidence="5 6" key="2">
    <citation type="submission" date="2015-01" db="EMBL/GenBank/DDBJ databases">
        <authorList>
            <consortium name="NBRP consortium"/>
            <person name="Sawabe T."/>
            <person name="Meirelles P."/>
            <person name="Feng G."/>
            <person name="Sayaka M."/>
            <person name="Hattori M."/>
            <person name="Ohkuma M."/>
        </authorList>
    </citation>
    <scope>NUCLEOTIDE SEQUENCE [LARGE SCALE GENOMIC DNA]</scope>
    <source>
        <strain evidence="5 6">JCM19232</strain>
    </source>
</reference>
<dbReference type="Gene3D" id="1.10.10.60">
    <property type="entry name" value="Homeodomain-like"/>
    <property type="match status" value="1"/>
</dbReference>
<proteinExistence type="predicted"/>
<dbReference type="PROSITE" id="PS01124">
    <property type="entry name" value="HTH_ARAC_FAMILY_2"/>
    <property type="match status" value="1"/>
</dbReference>
<comment type="caution">
    <text evidence="5">The sequence shown here is derived from an EMBL/GenBank/DDBJ whole genome shotgun (WGS) entry which is preliminary data.</text>
</comment>
<dbReference type="InterPro" id="IPR009057">
    <property type="entry name" value="Homeodomain-like_sf"/>
</dbReference>
<dbReference type="SUPFAM" id="SSF46689">
    <property type="entry name" value="Homeodomain-like"/>
    <property type="match status" value="1"/>
</dbReference>
<dbReference type="Pfam" id="PF12833">
    <property type="entry name" value="HTH_18"/>
    <property type="match status" value="1"/>
</dbReference>
<protein>
    <submittedName>
        <fullName evidence="5">Transcriptional regulator</fullName>
    </submittedName>
</protein>
<evidence type="ECO:0000256" key="1">
    <source>
        <dbReference type="ARBA" id="ARBA00023015"/>
    </source>
</evidence>
<dbReference type="InterPro" id="IPR020449">
    <property type="entry name" value="Tscrpt_reg_AraC-type_HTH"/>
</dbReference>
<dbReference type="Proteomes" id="UP000031670">
    <property type="component" value="Unassembled WGS sequence"/>
</dbReference>
<dbReference type="PANTHER" id="PTHR47894:SF1">
    <property type="entry name" value="HTH-TYPE TRANSCRIPTIONAL REGULATOR VQSM"/>
    <property type="match status" value="1"/>
</dbReference>
<gene>
    <name evidence="5" type="ORF">JCM19232_850</name>
</gene>
<dbReference type="GO" id="GO:0003700">
    <property type="term" value="F:DNA-binding transcription factor activity"/>
    <property type="evidence" value="ECO:0007669"/>
    <property type="project" value="InterPro"/>
</dbReference>
<dbReference type="AlphaFoldDB" id="A0A0B8P7J4"/>
<evidence type="ECO:0000313" key="5">
    <source>
        <dbReference type="EMBL" id="GAM60517.1"/>
    </source>
</evidence>
<keyword evidence="1" id="KW-0805">Transcription regulation</keyword>
<dbReference type="SMART" id="SM00342">
    <property type="entry name" value="HTH_ARAC"/>
    <property type="match status" value="1"/>
</dbReference>
<name>A0A0B8P7J4_9VIBR</name>
<evidence type="ECO:0000256" key="3">
    <source>
        <dbReference type="ARBA" id="ARBA00023163"/>
    </source>
</evidence>
<accession>A0A0B8P7J4</accession>
<feature type="domain" description="HTH araC/xylS-type" evidence="4">
    <location>
        <begin position="229"/>
        <end position="326"/>
    </location>
</feature>
<evidence type="ECO:0000256" key="2">
    <source>
        <dbReference type="ARBA" id="ARBA00023125"/>
    </source>
</evidence>
<evidence type="ECO:0000259" key="4">
    <source>
        <dbReference type="PROSITE" id="PS01124"/>
    </source>
</evidence>
<dbReference type="EMBL" id="BBSA01000001">
    <property type="protein sequence ID" value="GAM60517.1"/>
    <property type="molecule type" value="Genomic_DNA"/>
</dbReference>
<keyword evidence="2" id="KW-0238">DNA-binding</keyword>
<reference evidence="5 6" key="1">
    <citation type="submission" date="2015-01" db="EMBL/GenBank/DDBJ databases">
        <title>Vibrio sp. C5 JCM 19232 whole genome shotgun sequence.</title>
        <authorList>
            <person name="Sawabe T."/>
            <person name="Meirelles P."/>
            <person name="Feng G."/>
            <person name="Sayaka M."/>
            <person name="Hattori M."/>
            <person name="Ohkuma M."/>
        </authorList>
    </citation>
    <scope>NUCLEOTIDE SEQUENCE [LARGE SCALE GENOMIC DNA]</scope>
    <source>
        <strain evidence="5 6">JCM19232</strain>
    </source>
</reference>
<dbReference type="PANTHER" id="PTHR47894">
    <property type="entry name" value="HTH-TYPE TRANSCRIPTIONAL REGULATOR GADX"/>
    <property type="match status" value="1"/>
</dbReference>
<keyword evidence="3" id="KW-0804">Transcription</keyword>
<sequence>MQMPKKRKQVPVIQTQYAKIFVELFAENGFDVHQLLRDADLPSDLMDSNSDYVPSESVKRLLYLVSAQLGVTNLADILSLSFKRNIIPKLLDGISGYDTLRDVLEDIDSIFTFDSPGSSVSYSVEHGQHWFNRHTKTEYQSEFQWKEIFPILYIEQFISMLIGKPWRAEKVRLQGAEYDIVKSVLDSRCQIFVMQDKTGVCIPEEFLDYKVSIKQSTKQPIEWHASFTDSVFETLRPYCLEQNLTVEDAAEILEYSVRSFQRRLKEENTSFRKIKDSILLSLACELMEQGKTLTFIAKQLGYQDISHFSRAFKRITGLTPKLYKKSLAPEKG</sequence>
<dbReference type="InterPro" id="IPR018060">
    <property type="entry name" value="HTH_AraC"/>
</dbReference>
<dbReference type="PRINTS" id="PR00032">
    <property type="entry name" value="HTHARAC"/>
</dbReference>
<dbReference type="GO" id="GO:0000976">
    <property type="term" value="F:transcription cis-regulatory region binding"/>
    <property type="evidence" value="ECO:0007669"/>
    <property type="project" value="TreeGrafter"/>
</dbReference>
<evidence type="ECO:0000313" key="6">
    <source>
        <dbReference type="Proteomes" id="UP000031670"/>
    </source>
</evidence>